<sequence length="388" mass="41701">MTTTPAGWYPDPYGSPLLRWWDGTQWTDATHPLAQQPGQPPQQPQPVTQSGQAAPAAATGPWTQPAQGAPGGQQAWGHPGQPGQTGQTGQTGQPEQTAPGGQQPWGQPGQAAPGGQQPWGQPGQTAQLPLPQFGPPQQKSSPWPWVLGGVAVVVVLALVIGAAVVFLRNTAGTIAEPTPTTPPSLDQTVPPRPSQEPTPALPELPQPTGGRITDPATGLSFAYPGDPWVVPKASEIDNPSQPQLPLWTSGVQAMSQQNYDGQNHDWVGSIYTAELPSLFPYSGPQDLQNMTSGLLSAYERLFYDPPHQRKILKNEAVKVGDDKAWLLEFDMDFSQPAKANKWKWKHERGAFVLVDRGEGRRPALLYASVPDNLDQSVLKQVLDSLEAR</sequence>
<feature type="region of interest" description="Disordered" evidence="1">
    <location>
        <begin position="173"/>
        <end position="217"/>
    </location>
</feature>
<feature type="region of interest" description="Disordered" evidence="1">
    <location>
        <begin position="1"/>
        <end position="139"/>
    </location>
</feature>
<keyword evidence="5" id="KW-1185">Reference proteome</keyword>
<feature type="transmembrane region" description="Helical" evidence="2">
    <location>
        <begin position="143"/>
        <end position="167"/>
    </location>
</feature>
<proteinExistence type="predicted"/>
<keyword evidence="2" id="KW-0472">Membrane</keyword>
<dbReference type="Proteomes" id="UP000603904">
    <property type="component" value="Unassembled WGS sequence"/>
</dbReference>
<evidence type="ECO:0000259" key="3">
    <source>
        <dbReference type="Pfam" id="PF10708"/>
    </source>
</evidence>
<dbReference type="RefSeq" id="WP_204056677.1">
    <property type="nucleotide sequence ID" value="NZ_BAAAGP010000016.1"/>
</dbReference>
<dbReference type="Pfam" id="PF10708">
    <property type="entry name" value="DUF2510"/>
    <property type="match status" value="1"/>
</dbReference>
<evidence type="ECO:0000256" key="2">
    <source>
        <dbReference type="SAM" id="Phobius"/>
    </source>
</evidence>
<accession>A0ABQ4FWD1</accession>
<keyword evidence="2" id="KW-0812">Transmembrane</keyword>
<gene>
    <name evidence="4" type="ORF">Mco01_21110</name>
</gene>
<comment type="caution">
    <text evidence="4">The sequence shown here is derived from an EMBL/GenBank/DDBJ whole genome shotgun (WGS) entry which is preliminary data.</text>
</comment>
<keyword evidence="2" id="KW-1133">Transmembrane helix</keyword>
<feature type="compositionally biased region" description="Low complexity" evidence="1">
    <location>
        <begin position="60"/>
        <end position="138"/>
    </location>
</feature>
<evidence type="ECO:0000313" key="5">
    <source>
        <dbReference type="Proteomes" id="UP000603904"/>
    </source>
</evidence>
<reference evidence="4 5" key="1">
    <citation type="submission" date="2021-01" db="EMBL/GenBank/DDBJ databases">
        <title>Whole genome shotgun sequence of Microbispora corallina NBRC 16416.</title>
        <authorList>
            <person name="Komaki H."/>
            <person name="Tamura T."/>
        </authorList>
    </citation>
    <scope>NUCLEOTIDE SEQUENCE [LARGE SCALE GENOMIC DNA]</scope>
    <source>
        <strain evidence="4 5">NBRC 16416</strain>
    </source>
</reference>
<protein>
    <recommendedName>
        <fullName evidence="3">DUF2510 domain-containing protein</fullName>
    </recommendedName>
</protein>
<organism evidence="4 5">
    <name type="scientific">Microbispora corallina</name>
    <dbReference type="NCBI Taxonomy" id="83302"/>
    <lineage>
        <taxon>Bacteria</taxon>
        <taxon>Bacillati</taxon>
        <taxon>Actinomycetota</taxon>
        <taxon>Actinomycetes</taxon>
        <taxon>Streptosporangiales</taxon>
        <taxon>Streptosporangiaceae</taxon>
        <taxon>Microbispora</taxon>
    </lineage>
</organism>
<feature type="domain" description="DUF2510" evidence="3">
    <location>
        <begin position="6"/>
        <end position="38"/>
    </location>
</feature>
<name>A0ABQ4FWD1_9ACTN</name>
<evidence type="ECO:0000313" key="4">
    <source>
        <dbReference type="EMBL" id="GIH39111.1"/>
    </source>
</evidence>
<dbReference type="EMBL" id="BOOC01000006">
    <property type="protein sequence ID" value="GIH39111.1"/>
    <property type="molecule type" value="Genomic_DNA"/>
</dbReference>
<feature type="compositionally biased region" description="Pro residues" evidence="1">
    <location>
        <begin position="190"/>
        <end position="205"/>
    </location>
</feature>
<dbReference type="InterPro" id="IPR018929">
    <property type="entry name" value="DUF2510"/>
</dbReference>
<evidence type="ECO:0000256" key="1">
    <source>
        <dbReference type="SAM" id="MobiDB-lite"/>
    </source>
</evidence>